<feature type="domain" description="Protein translocase subunit SecDF P1" evidence="12">
    <location>
        <begin position="78"/>
        <end position="134"/>
    </location>
</feature>
<keyword evidence="5 9" id="KW-0653">Protein transport</keyword>
<evidence type="ECO:0000256" key="7">
    <source>
        <dbReference type="ARBA" id="ARBA00023010"/>
    </source>
</evidence>
<evidence type="ECO:0000256" key="8">
    <source>
        <dbReference type="ARBA" id="ARBA00023136"/>
    </source>
</evidence>
<feature type="region of interest" description="Disordered" evidence="10">
    <location>
        <begin position="540"/>
        <end position="578"/>
    </location>
</feature>
<dbReference type="NCBIfam" id="TIGR00916">
    <property type="entry name" value="2A0604s01"/>
    <property type="match status" value="1"/>
</dbReference>
<feature type="transmembrane region" description="Helical" evidence="9">
    <location>
        <begin position="21"/>
        <end position="40"/>
    </location>
</feature>
<feature type="domain" description="Protein export membrane protein SecD/SecF C-terminal" evidence="11">
    <location>
        <begin position="333"/>
        <end position="507"/>
    </location>
</feature>
<keyword evidence="7 9" id="KW-0811">Translocation</keyword>
<dbReference type="InterPro" id="IPR005791">
    <property type="entry name" value="SecD"/>
</dbReference>
<dbReference type="PANTHER" id="PTHR30081:SF1">
    <property type="entry name" value="PROTEIN TRANSLOCASE SUBUNIT SECD"/>
    <property type="match status" value="1"/>
</dbReference>
<dbReference type="Pfam" id="PF02355">
    <property type="entry name" value="SecD_SecF_C"/>
    <property type="match status" value="1"/>
</dbReference>
<accession>A0ABT2HUY6</accession>
<evidence type="ECO:0000256" key="1">
    <source>
        <dbReference type="ARBA" id="ARBA00004651"/>
    </source>
</evidence>
<keyword evidence="8 9" id="KW-0472">Membrane</keyword>
<feature type="domain" description="SecDF P1 head subdomain" evidence="13">
    <location>
        <begin position="208"/>
        <end position="330"/>
    </location>
</feature>
<dbReference type="InterPro" id="IPR022813">
    <property type="entry name" value="SecD/SecF_arch_bac"/>
</dbReference>
<dbReference type="InterPro" id="IPR055344">
    <property type="entry name" value="SecD_SecF_C_bact"/>
</dbReference>
<evidence type="ECO:0000313" key="14">
    <source>
        <dbReference type="EMBL" id="MCT2041956.1"/>
    </source>
</evidence>
<comment type="function">
    <text evidence="9">Part of the Sec protein translocase complex. Interacts with the SecYEG preprotein conducting channel. SecDF uses the proton motive force (PMF) to complete protein translocation after the ATP-dependent function of SecA.</text>
</comment>
<dbReference type="EMBL" id="JALXSQ010000003">
    <property type="protein sequence ID" value="MCT2041956.1"/>
    <property type="molecule type" value="Genomic_DNA"/>
</dbReference>
<evidence type="ECO:0000256" key="2">
    <source>
        <dbReference type="ARBA" id="ARBA00022448"/>
    </source>
</evidence>
<feature type="transmembrane region" description="Helical" evidence="9">
    <location>
        <begin position="377"/>
        <end position="399"/>
    </location>
</feature>
<evidence type="ECO:0000256" key="9">
    <source>
        <dbReference type="HAMAP-Rule" id="MF_01463"/>
    </source>
</evidence>
<dbReference type="Pfam" id="PF21760">
    <property type="entry name" value="SecD_1st"/>
    <property type="match status" value="1"/>
</dbReference>
<reference evidence="14 15" key="1">
    <citation type="submission" date="2022-04" db="EMBL/GenBank/DDBJ databases">
        <title>Human microbiome associated bacterial genomes.</title>
        <authorList>
            <person name="Sandstrom S."/>
            <person name="Salamzade R."/>
            <person name="Kalan L.R."/>
        </authorList>
    </citation>
    <scope>NUCLEOTIDE SEQUENCE [LARGE SCALE GENOMIC DNA]</scope>
    <source>
        <strain evidence="15">p3-SID1799</strain>
    </source>
</reference>
<dbReference type="Gene3D" id="3.30.70.3220">
    <property type="match status" value="1"/>
</dbReference>
<dbReference type="InterPro" id="IPR048631">
    <property type="entry name" value="SecD_1st"/>
</dbReference>
<dbReference type="SUPFAM" id="SSF82866">
    <property type="entry name" value="Multidrug efflux transporter AcrB transmembrane domain"/>
    <property type="match status" value="1"/>
</dbReference>
<dbReference type="Proteomes" id="UP001525379">
    <property type="component" value="Unassembled WGS sequence"/>
</dbReference>
<gene>
    <name evidence="9 14" type="primary">secD</name>
    <name evidence="14" type="ORF">M3D15_01165</name>
</gene>
<keyword evidence="6 9" id="KW-1133">Transmembrane helix</keyword>
<protein>
    <recommendedName>
        <fullName evidence="9">Protein translocase subunit SecD</fullName>
    </recommendedName>
</protein>
<evidence type="ECO:0000259" key="13">
    <source>
        <dbReference type="Pfam" id="PF22599"/>
    </source>
</evidence>
<keyword evidence="2 9" id="KW-0813">Transport</keyword>
<dbReference type="RefSeq" id="WP_066079379.1">
    <property type="nucleotide sequence ID" value="NZ_JAFDPW010000001.1"/>
</dbReference>
<keyword evidence="4 9" id="KW-0812">Transmembrane</keyword>
<comment type="subunit">
    <text evidence="9">Forms a complex with SecF. Part of the essential Sec protein translocation apparatus which comprises SecA, SecYEG and auxiliary proteins SecDF. Other proteins may also be involved.</text>
</comment>
<evidence type="ECO:0000256" key="3">
    <source>
        <dbReference type="ARBA" id="ARBA00022475"/>
    </source>
</evidence>
<feature type="transmembrane region" description="Helical" evidence="9">
    <location>
        <begin position="481"/>
        <end position="501"/>
    </location>
</feature>
<evidence type="ECO:0000313" key="15">
    <source>
        <dbReference type="Proteomes" id="UP001525379"/>
    </source>
</evidence>
<feature type="transmembrane region" description="Helical" evidence="9">
    <location>
        <begin position="350"/>
        <end position="370"/>
    </location>
</feature>
<keyword evidence="3 9" id="KW-1003">Cell membrane</keyword>
<sequence>MTPTSRGRAKQTSLTARAWRTLAWLLALVAALAGLNWIAVTQGGLWTPKLALDLEGGTQLVLQAQLPEGQAEPTTEQMQQAVSIIRQRVDAAGVSEAEITTQGGRNIVVSVPGQMDEATRQRVESSARLDFRPVIYADSAANSQMIPQDQLPETINQTPTAAPTDASDPQGISDQQFIDFIQFNCATDIPKAADVKPDEPIVTCDETGQEKFVLGPVEVSGERIADASSGLVTTSQGATTGQWAVNIQFDGQGTQQFAEVTKRLNSYQGQSQAPEDQNRTRFAVTLDNRVIVAPTTNAVITDGKPQITGQTFNQQSSKALADQLKFGALPFTFATQSSSSISATLGTSQLMNGLIAGGIGLALVVLYSLFQYRALGLVTVASLIVSAGLTYLVVTFLSSQEGYRLSLAGVAGLIVAIGITADSFIVYFERIKDELRDGRGLVSAVETGWQRAFRTILVSDAVNLLVASVLFVVAVGNVRGFALTLFVTTVIDLIVVALFTHPVMRLLARTRFFGEGHPASGLDPRALGAVYRGRGEFRVSPTARASKGASKEAKRRQTLAERKAQQLQGATTTKEETR</sequence>
<evidence type="ECO:0000256" key="6">
    <source>
        <dbReference type="ARBA" id="ARBA00022989"/>
    </source>
</evidence>
<evidence type="ECO:0000256" key="4">
    <source>
        <dbReference type="ARBA" id="ARBA00022692"/>
    </source>
</evidence>
<proteinExistence type="inferred from homology"/>
<name>A0ABT2HUY6_9MICO</name>
<dbReference type="InterPro" id="IPR054384">
    <property type="entry name" value="SecDF_P1_head"/>
</dbReference>
<comment type="subcellular location">
    <subcellularLocation>
        <location evidence="1 9">Cell membrane</location>
        <topology evidence="1 9">Multi-pass membrane protein</topology>
    </subcellularLocation>
</comment>
<dbReference type="HAMAP" id="MF_01463_B">
    <property type="entry name" value="SecD_B"/>
    <property type="match status" value="1"/>
</dbReference>
<dbReference type="NCBIfam" id="TIGR01129">
    <property type="entry name" value="secD"/>
    <property type="match status" value="1"/>
</dbReference>
<keyword evidence="15" id="KW-1185">Reference proteome</keyword>
<dbReference type="Pfam" id="PF22599">
    <property type="entry name" value="SecDF_P1_head"/>
    <property type="match status" value="1"/>
</dbReference>
<evidence type="ECO:0000259" key="12">
    <source>
        <dbReference type="Pfam" id="PF21760"/>
    </source>
</evidence>
<evidence type="ECO:0000256" key="5">
    <source>
        <dbReference type="ARBA" id="ARBA00022927"/>
    </source>
</evidence>
<feature type="transmembrane region" description="Helical" evidence="9">
    <location>
        <begin position="405"/>
        <end position="428"/>
    </location>
</feature>
<feature type="transmembrane region" description="Helical" evidence="9">
    <location>
        <begin position="456"/>
        <end position="475"/>
    </location>
</feature>
<dbReference type="InterPro" id="IPR048634">
    <property type="entry name" value="SecD_SecF_C"/>
</dbReference>
<dbReference type="PANTHER" id="PTHR30081">
    <property type="entry name" value="PROTEIN-EXPORT MEMBRANE PROTEIN SEC"/>
    <property type="match status" value="1"/>
</dbReference>
<dbReference type="Gene3D" id="3.30.1360.200">
    <property type="match status" value="1"/>
</dbReference>
<evidence type="ECO:0000259" key="11">
    <source>
        <dbReference type="Pfam" id="PF02355"/>
    </source>
</evidence>
<comment type="similarity">
    <text evidence="9">Belongs to the SecD/SecF family. SecD subfamily.</text>
</comment>
<organism evidence="14 15">
    <name type="scientific">Pseudoclavibacter albus</name>
    <dbReference type="NCBI Taxonomy" id="272241"/>
    <lineage>
        <taxon>Bacteria</taxon>
        <taxon>Bacillati</taxon>
        <taxon>Actinomycetota</taxon>
        <taxon>Actinomycetes</taxon>
        <taxon>Micrococcales</taxon>
        <taxon>Microbacteriaceae</taxon>
        <taxon>Pseudoclavibacter</taxon>
    </lineage>
</organism>
<evidence type="ECO:0000256" key="10">
    <source>
        <dbReference type="SAM" id="MobiDB-lite"/>
    </source>
</evidence>
<comment type="caution">
    <text evidence="14">The sequence shown here is derived from an EMBL/GenBank/DDBJ whole genome shotgun (WGS) entry which is preliminary data.</text>
</comment>